<keyword evidence="3" id="KW-1185">Reference proteome</keyword>
<proteinExistence type="predicted"/>
<feature type="region of interest" description="Disordered" evidence="1">
    <location>
        <begin position="94"/>
        <end position="126"/>
    </location>
</feature>
<dbReference type="EMBL" id="REGW02000022">
    <property type="protein sequence ID" value="KAE8280148.1"/>
    <property type="molecule type" value="Genomic_DNA"/>
</dbReference>
<feature type="region of interest" description="Disordered" evidence="1">
    <location>
        <begin position="145"/>
        <end position="223"/>
    </location>
</feature>
<feature type="compositionally biased region" description="Acidic residues" evidence="1">
    <location>
        <begin position="159"/>
        <end position="170"/>
    </location>
</feature>
<evidence type="ECO:0000313" key="2">
    <source>
        <dbReference type="EMBL" id="KAE8280148.1"/>
    </source>
</evidence>
<feature type="compositionally biased region" description="Basic and acidic residues" evidence="1">
    <location>
        <begin position="190"/>
        <end position="203"/>
    </location>
</feature>
<comment type="caution">
    <text evidence="2">The sequence shown here is derived from an EMBL/GenBank/DDBJ whole genome shotgun (WGS) entry which is preliminary data.</text>
</comment>
<feature type="compositionally biased region" description="Basic and acidic residues" evidence="1">
    <location>
        <begin position="145"/>
        <end position="158"/>
    </location>
</feature>
<evidence type="ECO:0000256" key="1">
    <source>
        <dbReference type="SAM" id="MobiDB-lite"/>
    </source>
</evidence>
<name>A0A6G0HLM7_LARCR</name>
<gene>
    <name evidence="2" type="ORF">D5F01_LYC22290</name>
</gene>
<organism evidence="2 3">
    <name type="scientific">Larimichthys crocea</name>
    <name type="common">Large yellow croaker</name>
    <name type="synonym">Pseudosciaena crocea</name>
    <dbReference type="NCBI Taxonomy" id="215358"/>
    <lineage>
        <taxon>Eukaryota</taxon>
        <taxon>Metazoa</taxon>
        <taxon>Chordata</taxon>
        <taxon>Craniata</taxon>
        <taxon>Vertebrata</taxon>
        <taxon>Euteleostomi</taxon>
        <taxon>Actinopterygii</taxon>
        <taxon>Neopterygii</taxon>
        <taxon>Teleostei</taxon>
        <taxon>Neoteleostei</taxon>
        <taxon>Acanthomorphata</taxon>
        <taxon>Eupercaria</taxon>
        <taxon>Sciaenidae</taxon>
        <taxon>Larimichthys</taxon>
    </lineage>
</organism>
<reference evidence="2 3" key="1">
    <citation type="submission" date="2019-07" db="EMBL/GenBank/DDBJ databases">
        <title>Chromosome genome assembly for large yellow croaker.</title>
        <authorList>
            <person name="Xiao S."/>
        </authorList>
    </citation>
    <scope>NUCLEOTIDE SEQUENCE [LARGE SCALE GENOMIC DNA]</scope>
    <source>
        <strain evidence="2">JMULYC20181020</strain>
        <tissue evidence="2">Muscle</tissue>
    </source>
</reference>
<dbReference type="AlphaFoldDB" id="A0A6G0HLM7"/>
<sequence>MRNRSGPRLQRRKKKAAWKKWDVAEVNTPFSHTDPERKPPPYEKKVEFRELYLQLPVISQEGSFRIMDDEDRLIEFGQADTTIKMYPSSKSKKKITRLETKGGGGLRIRRTNFGDNTDQSDLEENLGGYDPAVRRILARVEKKGDKISGKKDMGKGDDSSNESEDGDSDEDWRSRGASASRGFFHTSNTRIEEDRQRAVRDIEESIDDCMSSLLGTPSPDRQRALEDQLEELQIQKKKSYRRRAP</sequence>
<protein>
    <submittedName>
        <fullName evidence="2">Uncharacterized protein</fullName>
    </submittedName>
</protein>
<evidence type="ECO:0000313" key="3">
    <source>
        <dbReference type="Proteomes" id="UP000424527"/>
    </source>
</evidence>
<accession>A0A6G0HLM7</accession>
<dbReference type="Proteomes" id="UP000424527">
    <property type="component" value="Unassembled WGS sequence"/>
</dbReference>